<evidence type="ECO:0000313" key="8">
    <source>
        <dbReference type="EMBL" id="MDQ2067284.1"/>
    </source>
</evidence>
<dbReference type="Proteomes" id="UP001239680">
    <property type="component" value="Unassembled WGS sequence"/>
</dbReference>
<dbReference type="SUPFAM" id="SSF52402">
    <property type="entry name" value="Adenine nucleotide alpha hydrolases-like"/>
    <property type="match status" value="1"/>
</dbReference>
<keyword evidence="4 6" id="KW-0067">ATP-binding</keyword>
<dbReference type="InterPro" id="IPR014729">
    <property type="entry name" value="Rossmann-like_a/b/a_fold"/>
</dbReference>
<accession>A0ABU0VZU7</accession>
<dbReference type="RefSeq" id="WP_306680987.1">
    <property type="nucleotide sequence ID" value="NZ_JAVDBT010000012.1"/>
</dbReference>
<dbReference type="Gene3D" id="3.40.50.620">
    <property type="entry name" value="HUPs"/>
    <property type="match status" value="1"/>
</dbReference>
<comment type="similarity">
    <text evidence="6">Belongs to the tRNA(Ile)-lysidine synthase family.</text>
</comment>
<dbReference type="Pfam" id="PF01171">
    <property type="entry name" value="ATP_bind_3"/>
    <property type="match status" value="1"/>
</dbReference>
<reference evidence="8 9" key="1">
    <citation type="submission" date="2023-08" db="EMBL/GenBank/DDBJ databases">
        <title>Characterization of two Paracoccaceae strains isolated from Phycosphere and proposal of Xinfangfangia lacusdiani sp. nov.</title>
        <authorList>
            <person name="Deng Y."/>
            <person name="Zhang Y.Q."/>
        </authorList>
    </citation>
    <scope>NUCLEOTIDE SEQUENCE [LARGE SCALE GENOMIC DNA]</scope>
    <source>
        <strain evidence="8 9">CPCC 101601</strain>
    </source>
</reference>
<keyword evidence="6" id="KW-0963">Cytoplasm</keyword>
<dbReference type="PANTHER" id="PTHR43033">
    <property type="entry name" value="TRNA(ILE)-LYSIDINE SYNTHASE-RELATED"/>
    <property type="match status" value="1"/>
</dbReference>
<keyword evidence="1 6" id="KW-0436">Ligase</keyword>
<evidence type="ECO:0000256" key="6">
    <source>
        <dbReference type="HAMAP-Rule" id="MF_01161"/>
    </source>
</evidence>
<dbReference type="EC" id="6.3.4.19" evidence="6"/>
<gene>
    <name evidence="6 8" type="primary">tilS</name>
    <name evidence="8" type="ORF">Q9295_12980</name>
</gene>
<dbReference type="NCBIfam" id="TIGR02432">
    <property type="entry name" value="lysidine_TilS_N"/>
    <property type="match status" value="1"/>
</dbReference>
<comment type="catalytic activity">
    <reaction evidence="5 6">
        <text>cytidine(34) in tRNA(Ile2) + L-lysine + ATP = lysidine(34) in tRNA(Ile2) + AMP + diphosphate + H(+)</text>
        <dbReference type="Rhea" id="RHEA:43744"/>
        <dbReference type="Rhea" id="RHEA-COMP:10625"/>
        <dbReference type="Rhea" id="RHEA-COMP:10670"/>
        <dbReference type="ChEBI" id="CHEBI:15378"/>
        <dbReference type="ChEBI" id="CHEBI:30616"/>
        <dbReference type="ChEBI" id="CHEBI:32551"/>
        <dbReference type="ChEBI" id="CHEBI:33019"/>
        <dbReference type="ChEBI" id="CHEBI:82748"/>
        <dbReference type="ChEBI" id="CHEBI:83665"/>
        <dbReference type="ChEBI" id="CHEBI:456215"/>
        <dbReference type="EC" id="6.3.4.19"/>
    </reaction>
</comment>
<dbReference type="HAMAP" id="MF_01161">
    <property type="entry name" value="tRNA_Ile_lys_synt"/>
    <property type="match status" value="1"/>
</dbReference>
<sequence>MSVSLQARLDRPEAQSIAVALSGGGDSVALLHMLREAGHQVQAVTVDHGLRAESADEAAMVGGWCRDWGVPHQVLRWEDHPKTGNLMDAARRARRDLIHDWTLAQGLSTVVLGHTADDQAETLLMGLTRAAGIDGLCGLRPSWQQGAVTWARPMLRLTRDELRDWLSSHGLPWVEDPSNSNDRFLRARTRKLLAGLAPLGLTPARLAESAAHLARARQALDAAVLEAATRVCDERAGALHLDPGAFAALPEEIARRLAQAMILWLSGADYPPRAADLARFIAAVQDGRAATLAGCRLKNSWLTVEPRHADLRRWRLTGQGEAALLGAEGLRQLENWRGCGLPRHVLELTPALWQGDRLIAAPCAGFGLASAECAPSFKAWLLSH</sequence>
<organism evidence="8 9">
    <name type="scientific">Pseudogemmobacter lacusdianii</name>
    <dbReference type="NCBI Taxonomy" id="3069608"/>
    <lineage>
        <taxon>Bacteria</taxon>
        <taxon>Pseudomonadati</taxon>
        <taxon>Pseudomonadota</taxon>
        <taxon>Alphaproteobacteria</taxon>
        <taxon>Rhodobacterales</taxon>
        <taxon>Paracoccaceae</taxon>
        <taxon>Pseudogemmobacter</taxon>
    </lineage>
</organism>
<evidence type="ECO:0000256" key="3">
    <source>
        <dbReference type="ARBA" id="ARBA00022741"/>
    </source>
</evidence>
<evidence type="ECO:0000256" key="1">
    <source>
        <dbReference type="ARBA" id="ARBA00022598"/>
    </source>
</evidence>
<evidence type="ECO:0000256" key="5">
    <source>
        <dbReference type="ARBA" id="ARBA00048539"/>
    </source>
</evidence>
<comment type="subcellular location">
    <subcellularLocation>
        <location evidence="6">Cytoplasm</location>
    </subcellularLocation>
</comment>
<proteinExistence type="inferred from homology"/>
<dbReference type="InterPro" id="IPR011063">
    <property type="entry name" value="TilS/TtcA_N"/>
</dbReference>
<evidence type="ECO:0000313" key="9">
    <source>
        <dbReference type="Proteomes" id="UP001239680"/>
    </source>
</evidence>
<dbReference type="InterPro" id="IPR012094">
    <property type="entry name" value="tRNA_Ile_lys_synt"/>
</dbReference>
<name>A0ABU0VZU7_9RHOB</name>
<feature type="domain" description="tRNA(Ile)-lysidine/2-thiocytidine synthase N-terminal" evidence="7">
    <location>
        <begin position="17"/>
        <end position="191"/>
    </location>
</feature>
<comment type="domain">
    <text evidence="6">The N-terminal region contains the highly conserved SGGXDS motif, predicted to be a P-loop motif involved in ATP binding.</text>
</comment>
<dbReference type="EMBL" id="JAVDBT010000012">
    <property type="protein sequence ID" value="MDQ2067284.1"/>
    <property type="molecule type" value="Genomic_DNA"/>
</dbReference>
<comment type="function">
    <text evidence="6">Ligates lysine onto the cytidine present at position 34 of the AUA codon-specific tRNA(Ile) that contains the anticodon CAU, in an ATP-dependent manner. Cytidine is converted to lysidine, thus changing the amino acid specificity of the tRNA from methionine to isoleucine.</text>
</comment>
<keyword evidence="2 6" id="KW-0819">tRNA processing</keyword>
<protein>
    <recommendedName>
        <fullName evidence="6">tRNA(Ile)-lysidine synthase</fullName>
        <ecNumber evidence="6">6.3.4.19</ecNumber>
    </recommendedName>
    <alternativeName>
        <fullName evidence="6">tRNA(Ile)-2-lysyl-cytidine synthase</fullName>
    </alternativeName>
    <alternativeName>
        <fullName evidence="6">tRNA(Ile)-lysidine synthetase</fullName>
    </alternativeName>
</protein>
<evidence type="ECO:0000259" key="7">
    <source>
        <dbReference type="Pfam" id="PF01171"/>
    </source>
</evidence>
<dbReference type="GO" id="GO:0032267">
    <property type="term" value="F:tRNA(Ile)-lysidine synthase activity"/>
    <property type="evidence" value="ECO:0007669"/>
    <property type="project" value="UniProtKB-EC"/>
</dbReference>
<keyword evidence="3 6" id="KW-0547">Nucleotide-binding</keyword>
<evidence type="ECO:0000256" key="2">
    <source>
        <dbReference type="ARBA" id="ARBA00022694"/>
    </source>
</evidence>
<evidence type="ECO:0000256" key="4">
    <source>
        <dbReference type="ARBA" id="ARBA00022840"/>
    </source>
</evidence>
<dbReference type="CDD" id="cd01992">
    <property type="entry name" value="TilS_N"/>
    <property type="match status" value="1"/>
</dbReference>
<keyword evidence="9" id="KW-1185">Reference proteome</keyword>
<dbReference type="PANTHER" id="PTHR43033:SF1">
    <property type="entry name" value="TRNA(ILE)-LYSIDINE SYNTHASE-RELATED"/>
    <property type="match status" value="1"/>
</dbReference>
<dbReference type="InterPro" id="IPR012795">
    <property type="entry name" value="tRNA_Ile_lys_synt_N"/>
</dbReference>
<comment type="caution">
    <text evidence="8">The sequence shown here is derived from an EMBL/GenBank/DDBJ whole genome shotgun (WGS) entry which is preliminary data.</text>
</comment>
<feature type="binding site" evidence="6">
    <location>
        <begin position="22"/>
        <end position="27"/>
    </location>
    <ligand>
        <name>ATP</name>
        <dbReference type="ChEBI" id="CHEBI:30616"/>
    </ligand>
</feature>